<evidence type="ECO:0000256" key="3">
    <source>
        <dbReference type="ARBA" id="ARBA00022989"/>
    </source>
</evidence>
<protein>
    <recommendedName>
        <fullName evidence="7">Rhodopsin domain-containing protein</fullName>
    </recommendedName>
</protein>
<keyword evidence="3 6" id="KW-1133">Transmembrane helix</keyword>
<name>A0A6A6IZZ3_9PLEO</name>
<feature type="domain" description="Rhodopsin" evidence="7">
    <location>
        <begin position="40"/>
        <end position="283"/>
    </location>
</feature>
<evidence type="ECO:0000256" key="4">
    <source>
        <dbReference type="ARBA" id="ARBA00023136"/>
    </source>
</evidence>
<dbReference type="GO" id="GO:0016020">
    <property type="term" value="C:membrane"/>
    <property type="evidence" value="ECO:0007669"/>
    <property type="project" value="UniProtKB-SubCell"/>
</dbReference>
<accession>A0A6A6IZZ3</accession>
<evidence type="ECO:0000256" key="5">
    <source>
        <dbReference type="ARBA" id="ARBA00038359"/>
    </source>
</evidence>
<keyword evidence="9" id="KW-1185">Reference proteome</keyword>
<dbReference type="RefSeq" id="XP_033691023.1">
    <property type="nucleotide sequence ID" value="XM_033822818.1"/>
</dbReference>
<dbReference type="GeneID" id="54576148"/>
<evidence type="ECO:0000259" key="7">
    <source>
        <dbReference type="Pfam" id="PF20684"/>
    </source>
</evidence>
<evidence type="ECO:0000313" key="9">
    <source>
        <dbReference type="Proteomes" id="UP000800094"/>
    </source>
</evidence>
<dbReference type="OrthoDB" id="5342292at2759"/>
<evidence type="ECO:0000256" key="6">
    <source>
        <dbReference type="SAM" id="Phobius"/>
    </source>
</evidence>
<evidence type="ECO:0000256" key="2">
    <source>
        <dbReference type="ARBA" id="ARBA00022692"/>
    </source>
</evidence>
<feature type="transmembrane region" description="Helical" evidence="6">
    <location>
        <begin position="219"/>
        <end position="241"/>
    </location>
</feature>
<comment type="similarity">
    <text evidence="5">Belongs to the SAT4 family.</text>
</comment>
<dbReference type="PANTHER" id="PTHR33048:SF47">
    <property type="entry name" value="INTEGRAL MEMBRANE PROTEIN-RELATED"/>
    <property type="match status" value="1"/>
</dbReference>
<keyword evidence="2 6" id="KW-0812">Transmembrane</keyword>
<dbReference type="InterPro" id="IPR049326">
    <property type="entry name" value="Rhodopsin_dom_fungi"/>
</dbReference>
<dbReference type="AlphaFoldDB" id="A0A6A6IZZ3"/>
<dbReference type="Pfam" id="PF20684">
    <property type="entry name" value="Fung_rhodopsin"/>
    <property type="match status" value="1"/>
</dbReference>
<dbReference type="PANTHER" id="PTHR33048">
    <property type="entry name" value="PTH11-LIKE INTEGRAL MEMBRANE PROTEIN (AFU_ORTHOLOGUE AFUA_5G11245)"/>
    <property type="match status" value="1"/>
</dbReference>
<dbReference type="Proteomes" id="UP000800094">
    <property type="component" value="Unassembled WGS sequence"/>
</dbReference>
<sequence length="287" mass="31668">PALEAPQGETSNLVDPYSTHRYLVVTSAVCLVLSLSAIAARIFTKVHILRKMQIEDYSLIFTAVGFSALTAVMLAAGHAGQGRHQWNVSIAGVQRIAFYGVQLANILEIVYPPTMFAAKLAVLLQIKRIFTAHQKDFIYWSVQILITANFLTYLACFLAFVFACWPRDKIWNPHIPGKCISTNASIIATSAINVLSDITILPLPIHGVMMLHIPLKKKIGVGAIFATGAFACISSIIRLVYSVNLTHTHDITWAIAPVGMWALAEFTTVILVACFPVFPRLLQFFRK</sequence>
<evidence type="ECO:0000313" key="8">
    <source>
        <dbReference type="EMBL" id="KAF2256019.1"/>
    </source>
</evidence>
<dbReference type="InterPro" id="IPR052337">
    <property type="entry name" value="SAT4-like"/>
</dbReference>
<comment type="subcellular location">
    <subcellularLocation>
        <location evidence="1">Membrane</location>
        <topology evidence="1">Multi-pass membrane protein</topology>
    </subcellularLocation>
</comment>
<reference evidence="8" key="1">
    <citation type="journal article" date="2020" name="Stud. Mycol.">
        <title>101 Dothideomycetes genomes: a test case for predicting lifestyles and emergence of pathogens.</title>
        <authorList>
            <person name="Haridas S."/>
            <person name="Albert R."/>
            <person name="Binder M."/>
            <person name="Bloem J."/>
            <person name="Labutti K."/>
            <person name="Salamov A."/>
            <person name="Andreopoulos B."/>
            <person name="Baker S."/>
            <person name="Barry K."/>
            <person name="Bills G."/>
            <person name="Bluhm B."/>
            <person name="Cannon C."/>
            <person name="Castanera R."/>
            <person name="Culley D."/>
            <person name="Daum C."/>
            <person name="Ezra D."/>
            <person name="Gonzalez J."/>
            <person name="Henrissat B."/>
            <person name="Kuo A."/>
            <person name="Liang C."/>
            <person name="Lipzen A."/>
            <person name="Lutzoni F."/>
            <person name="Magnuson J."/>
            <person name="Mondo S."/>
            <person name="Nolan M."/>
            <person name="Ohm R."/>
            <person name="Pangilinan J."/>
            <person name="Park H.-J."/>
            <person name="Ramirez L."/>
            <person name="Alfaro M."/>
            <person name="Sun H."/>
            <person name="Tritt A."/>
            <person name="Yoshinaga Y."/>
            <person name="Zwiers L.-H."/>
            <person name="Turgeon B."/>
            <person name="Goodwin S."/>
            <person name="Spatafora J."/>
            <person name="Crous P."/>
            <person name="Grigoriev I."/>
        </authorList>
    </citation>
    <scope>NUCLEOTIDE SEQUENCE</scope>
    <source>
        <strain evidence="8">CBS 122368</strain>
    </source>
</reference>
<keyword evidence="4 6" id="KW-0472">Membrane</keyword>
<feature type="non-terminal residue" evidence="8">
    <location>
        <position position="1"/>
    </location>
</feature>
<evidence type="ECO:0000256" key="1">
    <source>
        <dbReference type="ARBA" id="ARBA00004141"/>
    </source>
</evidence>
<feature type="transmembrane region" description="Helical" evidence="6">
    <location>
        <begin position="56"/>
        <end position="76"/>
    </location>
</feature>
<proteinExistence type="inferred from homology"/>
<feature type="transmembrane region" description="Helical" evidence="6">
    <location>
        <begin position="22"/>
        <end position="44"/>
    </location>
</feature>
<organism evidence="8 9">
    <name type="scientific">Trematosphaeria pertusa</name>
    <dbReference type="NCBI Taxonomy" id="390896"/>
    <lineage>
        <taxon>Eukaryota</taxon>
        <taxon>Fungi</taxon>
        <taxon>Dikarya</taxon>
        <taxon>Ascomycota</taxon>
        <taxon>Pezizomycotina</taxon>
        <taxon>Dothideomycetes</taxon>
        <taxon>Pleosporomycetidae</taxon>
        <taxon>Pleosporales</taxon>
        <taxon>Massarineae</taxon>
        <taxon>Trematosphaeriaceae</taxon>
        <taxon>Trematosphaeria</taxon>
    </lineage>
</organism>
<feature type="transmembrane region" description="Helical" evidence="6">
    <location>
        <begin position="137"/>
        <end position="163"/>
    </location>
</feature>
<dbReference type="EMBL" id="ML987189">
    <property type="protein sequence ID" value="KAF2256019.1"/>
    <property type="molecule type" value="Genomic_DNA"/>
</dbReference>
<gene>
    <name evidence="8" type="ORF">BU26DRAFT_402691</name>
</gene>
<feature type="non-terminal residue" evidence="8">
    <location>
        <position position="287"/>
    </location>
</feature>
<feature type="transmembrane region" description="Helical" evidence="6">
    <location>
        <begin position="253"/>
        <end position="278"/>
    </location>
</feature>